<dbReference type="EMBL" id="JBAHYK010000749">
    <property type="protein sequence ID" value="KAL0571560.1"/>
    <property type="molecule type" value="Genomic_DNA"/>
</dbReference>
<dbReference type="PANTHER" id="PTHR40465:SF1">
    <property type="entry name" value="DUF6534 DOMAIN-CONTAINING PROTEIN"/>
    <property type="match status" value="1"/>
</dbReference>
<dbReference type="PANTHER" id="PTHR40465">
    <property type="entry name" value="CHROMOSOME 1, WHOLE GENOME SHOTGUN SEQUENCE"/>
    <property type="match status" value="1"/>
</dbReference>
<reference evidence="3 4" key="1">
    <citation type="submission" date="2024-02" db="EMBL/GenBank/DDBJ databases">
        <title>A draft genome for the cacao thread blight pathogen Marasmius crinis-equi.</title>
        <authorList>
            <person name="Cohen S.P."/>
            <person name="Baruah I.K."/>
            <person name="Amoako-Attah I."/>
            <person name="Bukari Y."/>
            <person name="Meinhardt L.W."/>
            <person name="Bailey B.A."/>
        </authorList>
    </citation>
    <scope>NUCLEOTIDE SEQUENCE [LARGE SCALE GENOMIC DNA]</scope>
    <source>
        <strain evidence="3 4">GH-76</strain>
    </source>
</reference>
<feature type="transmembrane region" description="Helical" evidence="1">
    <location>
        <begin position="84"/>
        <end position="107"/>
    </location>
</feature>
<keyword evidence="1" id="KW-0472">Membrane</keyword>
<dbReference type="Pfam" id="PF20152">
    <property type="entry name" value="DUF6534"/>
    <property type="match status" value="1"/>
</dbReference>
<keyword evidence="1" id="KW-1133">Transmembrane helix</keyword>
<feature type="transmembrane region" description="Helical" evidence="1">
    <location>
        <begin position="160"/>
        <end position="181"/>
    </location>
</feature>
<feature type="transmembrane region" description="Helical" evidence="1">
    <location>
        <begin position="119"/>
        <end position="140"/>
    </location>
</feature>
<evidence type="ECO:0000256" key="1">
    <source>
        <dbReference type="SAM" id="Phobius"/>
    </source>
</evidence>
<name>A0ABR3F8F5_9AGAR</name>
<gene>
    <name evidence="3" type="ORF">V5O48_010401</name>
</gene>
<feature type="transmembrane region" description="Helical" evidence="1">
    <location>
        <begin position="12"/>
        <end position="34"/>
    </location>
</feature>
<comment type="caution">
    <text evidence="3">The sequence shown here is derived from an EMBL/GenBank/DDBJ whole genome shotgun (WGS) entry which is preliminary data.</text>
</comment>
<feature type="transmembrane region" description="Helical" evidence="1">
    <location>
        <begin position="193"/>
        <end position="220"/>
    </location>
</feature>
<organism evidence="3 4">
    <name type="scientific">Marasmius crinis-equi</name>
    <dbReference type="NCBI Taxonomy" id="585013"/>
    <lineage>
        <taxon>Eukaryota</taxon>
        <taxon>Fungi</taxon>
        <taxon>Dikarya</taxon>
        <taxon>Basidiomycota</taxon>
        <taxon>Agaricomycotina</taxon>
        <taxon>Agaricomycetes</taxon>
        <taxon>Agaricomycetidae</taxon>
        <taxon>Agaricales</taxon>
        <taxon>Marasmiineae</taxon>
        <taxon>Marasmiaceae</taxon>
        <taxon>Marasmius</taxon>
    </lineage>
</organism>
<keyword evidence="4" id="KW-1185">Reference proteome</keyword>
<feature type="transmembrane region" description="Helical" evidence="1">
    <location>
        <begin position="226"/>
        <end position="247"/>
    </location>
</feature>
<evidence type="ECO:0000313" key="4">
    <source>
        <dbReference type="Proteomes" id="UP001465976"/>
    </source>
</evidence>
<proteinExistence type="predicted"/>
<evidence type="ECO:0000313" key="3">
    <source>
        <dbReference type="EMBL" id="KAL0571560.1"/>
    </source>
</evidence>
<dbReference type="Proteomes" id="UP001465976">
    <property type="component" value="Unassembled WGS sequence"/>
</dbReference>
<sequence length="283" mass="31305">MSSSINNTFGAGLIGAIVTAILYGVTSVQTYLYYMNYAKDPRKLKVLVALIWSDYFLGAAKASSDLHLFKGTRYDPYRPRSLSGSVLLNLVLAVIVQGFFTYQVYIISQVVVRWILTPLLVVLVVLHFVFGIETVAWLFIETTFVKLQTSEMVKLAAATPFAIFAVLSDIVVAGSLCVLLHENRTGLGKTNTFITNIMIFAVNRCLLTSLVAIAEVIVFVARPHDLWFLGVDFVIGKLYANSLLASLNARNMLRAQQGIHTSFINMSIHVSDDTSSPSVRSYF</sequence>
<feature type="domain" description="DUF6534" evidence="2">
    <location>
        <begin position="165"/>
        <end position="251"/>
    </location>
</feature>
<evidence type="ECO:0000259" key="2">
    <source>
        <dbReference type="Pfam" id="PF20152"/>
    </source>
</evidence>
<dbReference type="InterPro" id="IPR045339">
    <property type="entry name" value="DUF6534"/>
</dbReference>
<keyword evidence="1" id="KW-0812">Transmembrane</keyword>
<protein>
    <recommendedName>
        <fullName evidence="2">DUF6534 domain-containing protein</fullName>
    </recommendedName>
</protein>
<accession>A0ABR3F8F5</accession>